<keyword evidence="2" id="KW-1185">Reference proteome</keyword>
<evidence type="ECO:0008006" key="3">
    <source>
        <dbReference type="Google" id="ProtNLM"/>
    </source>
</evidence>
<accession>A0ABW5ZL71</accession>
<dbReference type="Proteomes" id="UP001597561">
    <property type="component" value="Unassembled WGS sequence"/>
</dbReference>
<protein>
    <recommendedName>
        <fullName evidence="3">DUF4901 domain-containing protein</fullName>
    </recommendedName>
</protein>
<organism evidence="1 2">
    <name type="scientific">Jeotgalibacillus terrae</name>
    <dbReference type="NCBI Taxonomy" id="587735"/>
    <lineage>
        <taxon>Bacteria</taxon>
        <taxon>Bacillati</taxon>
        <taxon>Bacillota</taxon>
        <taxon>Bacilli</taxon>
        <taxon>Bacillales</taxon>
        <taxon>Caryophanaceae</taxon>
        <taxon>Jeotgalibacillus</taxon>
    </lineage>
</organism>
<name>A0ABW5ZL71_9BACL</name>
<evidence type="ECO:0000313" key="1">
    <source>
        <dbReference type="EMBL" id="MFD2913225.1"/>
    </source>
</evidence>
<comment type="caution">
    <text evidence="1">The sequence shown here is derived from an EMBL/GenBank/DDBJ whole genome shotgun (WGS) entry which is preliminary data.</text>
</comment>
<gene>
    <name evidence="1" type="ORF">ACFS5P_15155</name>
</gene>
<dbReference type="EMBL" id="JBHUPG010000029">
    <property type="protein sequence ID" value="MFD2913225.1"/>
    <property type="molecule type" value="Genomic_DNA"/>
</dbReference>
<evidence type="ECO:0000313" key="2">
    <source>
        <dbReference type="Proteomes" id="UP001597561"/>
    </source>
</evidence>
<dbReference type="RefSeq" id="WP_204730955.1">
    <property type="nucleotide sequence ID" value="NZ_JAFBDK010000031.1"/>
</dbReference>
<proteinExistence type="predicted"/>
<sequence>MEKWMDQMKKDYDLEGYTPVESYIERSYNPVEGTVYTLTVDWLPPGTGKREEEDLNPAGTIVLTYNITHQCYIRMIVVGDKGRDKLVFKTEQELDVWLLNQTRMTPGVDMIKKKTNHGVSYTAVTSGIRLSPGGSVDLELDEQQRLKMYSKYGVFPSDEWIHKETLTITKQDVISIARNQVKIFEIPFLFEGKPFYAFEEIYVKNHDLTTLPFELDERNQWYGQQSYPLQWDHAIKREWSFKPPFTHHSLSREQLEKHEPHPAARSWTEEEISLLKKAVTSYLQSEYPEESGQWQLRSFFREDHYIEASIDRNGNRIKLFLDESYQLLNVMDKQKILAHMMPDQKRLESSERISSEQAARDILAALIMTPVYVFDPEYGKYILCCKLDSDVVLDARTGREIDL</sequence>
<reference evidence="2" key="1">
    <citation type="journal article" date="2019" name="Int. J. Syst. Evol. Microbiol.">
        <title>The Global Catalogue of Microorganisms (GCM) 10K type strain sequencing project: providing services to taxonomists for standard genome sequencing and annotation.</title>
        <authorList>
            <consortium name="The Broad Institute Genomics Platform"/>
            <consortium name="The Broad Institute Genome Sequencing Center for Infectious Disease"/>
            <person name="Wu L."/>
            <person name="Ma J."/>
        </authorList>
    </citation>
    <scope>NUCLEOTIDE SEQUENCE [LARGE SCALE GENOMIC DNA]</scope>
    <source>
        <strain evidence="2">KCTC 13528</strain>
    </source>
</reference>